<dbReference type="PANTHER" id="PTHR33577">
    <property type="entry name" value="STERIGMATOCYSTIN BIOSYNTHESIS PEROXIDASE STCC-RELATED"/>
    <property type="match status" value="1"/>
</dbReference>
<comment type="similarity">
    <text evidence="7">Belongs to the chloroperoxidase family.</text>
</comment>
<keyword evidence="3" id="KW-0349">Heme</keyword>
<evidence type="ECO:0000256" key="3">
    <source>
        <dbReference type="ARBA" id="ARBA00022617"/>
    </source>
</evidence>
<keyword evidence="4" id="KW-0479">Metal-binding</keyword>
<feature type="domain" description="Heme haloperoxidase family profile" evidence="8">
    <location>
        <begin position="1"/>
        <end position="198"/>
    </location>
</feature>
<evidence type="ECO:0000256" key="6">
    <source>
        <dbReference type="ARBA" id="ARBA00023004"/>
    </source>
</evidence>
<dbReference type="GO" id="GO:0046872">
    <property type="term" value="F:metal ion binding"/>
    <property type="evidence" value="ECO:0007669"/>
    <property type="project" value="UniProtKB-KW"/>
</dbReference>
<dbReference type="SUPFAM" id="SSF47571">
    <property type="entry name" value="Cloroperoxidase"/>
    <property type="match status" value="1"/>
</dbReference>
<name>A0A8T9CAX5_9HELO</name>
<keyword evidence="5" id="KW-0560">Oxidoreductase</keyword>
<dbReference type="GO" id="GO:0004601">
    <property type="term" value="F:peroxidase activity"/>
    <property type="evidence" value="ECO:0007669"/>
    <property type="project" value="UniProtKB-KW"/>
</dbReference>
<evidence type="ECO:0000313" key="10">
    <source>
        <dbReference type="Proteomes" id="UP000469558"/>
    </source>
</evidence>
<feature type="non-terminal residue" evidence="9">
    <location>
        <position position="1"/>
    </location>
</feature>
<dbReference type="InterPro" id="IPR000028">
    <property type="entry name" value="Chloroperoxidase"/>
</dbReference>
<comment type="caution">
    <text evidence="9">The sequence shown here is derived from an EMBL/GenBank/DDBJ whole genome shotgun (WGS) entry which is preliminary data.</text>
</comment>
<evidence type="ECO:0000256" key="5">
    <source>
        <dbReference type="ARBA" id="ARBA00023002"/>
    </source>
</evidence>
<evidence type="ECO:0000256" key="2">
    <source>
        <dbReference type="ARBA" id="ARBA00022559"/>
    </source>
</evidence>
<comment type="cofactor">
    <cofactor evidence="1">
        <name>heme b</name>
        <dbReference type="ChEBI" id="CHEBI:60344"/>
    </cofactor>
</comment>
<keyword evidence="6" id="KW-0408">Iron</keyword>
<proteinExistence type="inferred from homology"/>
<keyword evidence="10" id="KW-1185">Reference proteome</keyword>
<evidence type="ECO:0000313" key="9">
    <source>
        <dbReference type="EMBL" id="TVY82939.1"/>
    </source>
</evidence>
<dbReference type="InterPro" id="IPR036851">
    <property type="entry name" value="Chloroperoxidase-like_sf"/>
</dbReference>
<dbReference type="Gene3D" id="1.10.489.10">
    <property type="entry name" value="Chloroperoxidase-like"/>
    <property type="match status" value="1"/>
</dbReference>
<sequence>PCPMLNALANHHILPHSGKSITKSAAVTAITTSTNLSSAIANVFASVALTANPDHSAHSFDLDHVNKHGLIEHDVSLSRDDVAFGDNHSFDRAVWDGVMASYGEATETNFGSVSTARYERVVACKKAHEEAGKGFEYGIKEFVLSYGESALFLGILGDPKDGKIPLEYLRVLFEEERLPFKEGWRPRDEPVTHGDMNHMIFKLIEANEHKAAEAKDVGLGTVHAVESAVTSILPSFCSIM</sequence>
<gene>
    <name evidence="9" type="primary">stcC_1</name>
    <name evidence="9" type="ORF">LSUE1_G005287</name>
</gene>
<evidence type="ECO:0000256" key="7">
    <source>
        <dbReference type="ARBA" id="ARBA00025795"/>
    </source>
</evidence>
<keyword evidence="2 9" id="KW-0575">Peroxidase</keyword>
<dbReference type="EMBL" id="QGMK01000255">
    <property type="protein sequence ID" value="TVY82939.1"/>
    <property type="molecule type" value="Genomic_DNA"/>
</dbReference>
<dbReference type="PROSITE" id="PS51405">
    <property type="entry name" value="HEME_HALOPEROXIDASE"/>
    <property type="match status" value="1"/>
</dbReference>
<evidence type="ECO:0000256" key="1">
    <source>
        <dbReference type="ARBA" id="ARBA00001970"/>
    </source>
</evidence>
<accession>A0A8T9CAX5</accession>
<protein>
    <submittedName>
        <fullName evidence="9">Putative sterigmatocystin biosynthesis peroxidase</fullName>
    </submittedName>
</protein>
<dbReference type="Pfam" id="PF01328">
    <property type="entry name" value="Peroxidase_2"/>
    <property type="match status" value="1"/>
</dbReference>
<evidence type="ECO:0000259" key="8">
    <source>
        <dbReference type="PROSITE" id="PS51405"/>
    </source>
</evidence>
<organism evidence="9 10">
    <name type="scientific">Lachnellula suecica</name>
    <dbReference type="NCBI Taxonomy" id="602035"/>
    <lineage>
        <taxon>Eukaryota</taxon>
        <taxon>Fungi</taxon>
        <taxon>Dikarya</taxon>
        <taxon>Ascomycota</taxon>
        <taxon>Pezizomycotina</taxon>
        <taxon>Leotiomycetes</taxon>
        <taxon>Helotiales</taxon>
        <taxon>Lachnaceae</taxon>
        <taxon>Lachnellula</taxon>
    </lineage>
</organism>
<evidence type="ECO:0000256" key="4">
    <source>
        <dbReference type="ARBA" id="ARBA00022723"/>
    </source>
</evidence>
<reference evidence="9 10" key="1">
    <citation type="submission" date="2018-05" db="EMBL/GenBank/DDBJ databases">
        <title>Genome sequencing and assembly of the regulated plant pathogen Lachnellula willkommii and related sister species for the development of diagnostic species identification markers.</title>
        <authorList>
            <person name="Giroux E."/>
            <person name="Bilodeau G."/>
        </authorList>
    </citation>
    <scope>NUCLEOTIDE SEQUENCE [LARGE SCALE GENOMIC DNA]</scope>
    <source>
        <strain evidence="9 10">CBS 268.59</strain>
    </source>
</reference>
<dbReference type="AlphaFoldDB" id="A0A8T9CAX5"/>
<dbReference type="PANTHER" id="PTHR33577:SF9">
    <property type="entry name" value="PEROXIDASE STCC"/>
    <property type="match status" value="1"/>
</dbReference>
<dbReference type="OrthoDB" id="407298at2759"/>
<dbReference type="Proteomes" id="UP000469558">
    <property type="component" value="Unassembled WGS sequence"/>
</dbReference>